<keyword evidence="1" id="KW-0175">Coiled coil</keyword>
<gene>
    <name evidence="4" type="ORF">PVAND_014156</name>
</gene>
<feature type="coiled-coil region" evidence="1">
    <location>
        <begin position="1004"/>
        <end position="1031"/>
    </location>
</feature>
<dbReference type="PANTHER" id="PTHR12784">
    <property type="entry name" value="STEERIN"/>
    <property type="match status" value="1"/>
</dbReference>
<feature type="compositionally biased region" description="Polar residues" evidence="2">
    <location>
        <begin position="165"/>
        <end position="174"/>
    </location>
</feature>
<dbReference type="CDD" id="cd21212">
    <property type="entry name" value="CH_NAV2-like"/>
    <property type="match status" value="1"/>
</dbReference>
<feature type="compositionally biased region" description="Basic and acidic residues" evidence="2">
    <location>
        <begin position="288"/>
        <end position="304"/>
    </location>
</feature>
<accession>A0A9J6CSB4</accession>
<feature type="region of interest" description="Disordered" evidence="2">
    <location>
        <begin position="509"/>
        <end position="538"/>
    </location>
</feature>
<dbReference type="InterPro" id="IPR001715">
    <property type="entry name" value="CH_dom"/>
</dbReference>
<sequence>MLGRCVNGQGSNDDVSNFPEIYTSWANYYLEHAKSKRKVVDLSTDCRDGLLLAEVIEAVTNFKVPDLIKKPKTQQQMFENVEACLNVLKQNQIGGLETITASDICSGRLKAVLSLFFSLSRYKQSSKLKAPAKAPQQLTHQAQIHHQSVQSLNSSQGDMTKERQLPQTKINGNGTAIPLPATVLVTRRSTDKSRGIPVPNGNNNNNSSSGLVRYPSGTPSSENSRPSSPPDVNKNNERLRFSQNSKIPPSPYTHTHDGSITNTSSNENNGQASSSSQQSSSNSTAKHSMLDKLKLFNKDKERSKSSKRTSSSSGFSSARSDSSLSLNNDPNAVALSKNKKNDNSRAPSAASSASSTKTSSKLREPTPGLPSAIKTQSKSEKKEKNLRVEEQQQQQMKKAPTVKFQQQQQIIQNDLRMKQQQQQPVRKIEIRTEMQQRVSMPHPHMQQKAIVQPVTTSIPKPMAAIKGTSKMMRSGGDDDMIKDKQNSNGDQKLLINSMSPLHNQLMMHAKSNGSSQSIHSTSTNNHSNSSDSSVIYRPSASESGSEFYMQQQQMLKFNTIPSKLNGHHHHHMAMSSNQGAIFEEQKQQSPAAGPLRSIMRNYSNSNGQHVTLPTRGARGGQNLVNGYYDENQGYCSDGDALRKTHIRYTDVENGYLSEGGVGNGNLSNSHLMSIFRNRPQLPMTIAEERCRTSKDGNLESPEMDTENWHQRDKSLMKNGNSSKSRVKGVPQNFGYVKKCNGSSTASEVSTNAIMSNSTSRTTATVSAVPRTNKISGKVSGGTQTTNNDFQQKAMQYKSYSLTGQMSQSIKDRIAASRASSKLNDGSLSDTYSDIKDFSAYSTMWLRHSNTSSRLSDGGESIDGSMSILARNQRLIQHRNSAQSPGLKLNRSNSISYLQGIRTYPRSTKSEKTYPSMLSRAVMPSASAEIETEPYYCLPVNGNNNNIVWSQPTSPTPRNLTGLISPTHINSHRHIYHNKKNDEVHGSQISLMSGGSSMYGSTTEEQRQANEVRRLKRELAEAREQVMSLSSQLSTNVSTSKCNKIVFSSVLILMNNFCHV</sequence>
<evidence type="ECO:0000256" key="1">
    <source>
        <dbReference type="SAM" id="Coils"/>
    </source>
</evidence>
<feature type="compositionally biased region" description="Low complexity" evidence="2">
    <location>
        <begin position="308"/>
        <end position="325"/>
    </location>
</feature>
<dbReference type="Gene3D" id="1.10.418.10">
    <property type="entry name" value="Calponin-like domain"/>
    <property type="match status" value="1"/>
</dbReference>
<feature type="compositionally biased region" description="Basic and acidic residues" evidence="2">
    <location>
        <begin position="475"/>
        <end position="485"/>
    </location>
</feature>
<dbReference type="OrthoDB" id="2161974at2759"/>
<evidence type="ECO:0000259" key="3">
    <source>
        <dbReference type="PROSITE" id="PS50021"/>
    </source>
</evidence>
<feature type="region of interest" description="Disordered" evidence="2">
    <location>
        <begin position="471"/>
        <end position="491"/>
    </location>
</feature>
<dbReference type="Proteomes" id="UP001107558">
    <property type="component" value="Chromosome 1"/>
</dbReference>
<dbReference type="InterPro" id="IPR036872">
    <property type="entry name" value="CH_dom_sf"/>
</dbReference>
<dbReference type="SMART" id="SM00033">
    <property type="entry name" value="CH"/>
    <property type="match status" value="1"/>
</dbReference>
<dbReference type="PROSITE" id="PS50021">
    <property type="entry name" value="CH"/>
    <property type="match status" value="1"/>
</dbReference>
<name>A0A9J6CSB4_POLVA</name>
<evidence type="ECO:0000256" key="2">
    <source>
        <dbReference type="SAM" id="MobiDB-lite"/>
    </source>
</evidence>
<evidence type="ECO:0000313" key="4">
    <source>
        <dbReference type="EMBL" id="KAG5684949.1"/>
    </source>
</evidence>
<feature type="region of interest" description="Disordered" evidence="2">
    <location>
        <begin position="128"/>
        <end position="401"/>
    </location>
</feature>
<dbReference type="SUPFAM" id="SSF47576">
    <property type="entry name" value="Calponin-homology domain, CH-domain"/>
    <property type="match status" value="1"/>
</dbReference>
<dbReference type="GO" id="GO:0022008">
    <property type="term" value="P:neurogenesis"/>
    <property type="evidence" value="ECO:0007669"/>
    <property type="project" value="InterPro"/>
</dbReference>
<organism evidence="4 5">
    <name type="scientific">Polypedilum vanderplanki</name>
    <name type="common">Sleeping chironomid midge</name>
    <dbReference type="NCBI Taxonomy" id="319348"/>
    <lineage>
        <taxon>Eukaryota</taxon>
        <taxon>Metazoa</taxon>
        <taxon>Ecdysozoa</taxon>
        <taxon>Arthropoda</taxon>
        <taxon>Hexapoda</taxon>
        <taxon>Insecta</taxon>
        <taxon>Pterygota</taxon>
        <taxon>Neoptera</taxon>
        <taxon>Endopterygota</taxon>
        <taxon>Diptera</taxon>
        <taxon>Nematocera</taxon>
        <taxon>Chironomoidea</taxon>
        <taxon>Chironomidae</taxon>
        <taxon>Chironominae</taxon>
        <taxon>Polypedilum</taxon>
        <taxon>Polypedilum</taxon>
    </lineage>
</organism>
<dbReference type="AlphaFoldDB" id="A0A9J6CSB4"/>
<dbReference type="InterPro" id="IPR039041">
    <property type="entry name" value="Nav/unc-53"/>
</dbReference>
<dbReference type="EMBL" id="JADBJN010000001">
    <property type="protein sequence ID" value="KAG5684949.1"/>
    <property type="molecule type" value="Genomic_DNA"/>
</dbReference>
<evidence type="ECO:0000313" key="5">
    <source>
        <dbReference type="Proteomes" id="UP001107558"/>
    </source>
</evidence>
<feature type="compositionally biased region" description="Low complexity" evidence="2">
    <location>
        <begin position="348"/>
        <end position="359"/>
    </location>
</feature>
<proteinExistence type="predicted"/>
<feature type="compositionally biased region" description="Low complexity" evidence="2">
    <location>
        <begin position="200"/>
        <end position="226"/>
    </location>
</feature>
<reference evidence="4" key="1">
    <citation type="submission" date="2021-03" db="EMBL/GenBank/DDBJ databases">
        <title>Chromosome level genome of the anhydrobiotic midge Polypedilum vanderplanki.</title>
        <authorList>
            <person name="Yoshida Y."/>
            <person name="Kikawada T."/>
            <person name="Gusev O."/>
        </authorList>
    </citation>
    <scope>NUCLEOTIDE SEQUENCE</scope>
    <source>
        <strain evidence="4">NIAS01</strain>
        <tissue evidence="4">Whole body or cell culture</tissue>
    </source>
</reference>
<protein>
    <recommendedName>
        <fullName evidence="3">Calponin-homology (CH) domain-containing protein</fullName>
    </recommendedName>
</protein>
<feature type="compositionally biased region" description="Polar residues" evidence="2">
    <location>
        <begin position="136"/>
        <end position="158"/>
    </location>
</feature>
<comment type="caution">
    <text evidence="4">The sequence shown here is derived from an EMBL/GenBank/DDBJ whole genome shotgun (WGS) entry which is preliminary data.</text>
</comment>
<keyword evidence="5" id="KW-1185">Reference proteome</keyword>
<dbReference type="PANTHER" id="PTHR12784:SF28">
    <property type="entry name" value="PROTEIN SICKIE"/>
    <property type="match status" value="1"/>
</dbReference>
<dbReference type="Pfam" id="PF00307">
    <property type="entry name" value="CH"/>
    <property type="match status" value="1"/>
</dbReference>
<feature type="compositionally biased region" description="Low complexity" evidence="2">
    <location>
        <begin position="264"/>
        <end position="283"/>
    </location>
</feature>
<feature type="compositionally biased region" description="Basic and acidic residues" evidence="2">
    <location>
        <begin position="377"/>
        <end position="390"/>
    </location>
</feature>
<feature type="domain" description="Calponin-homology (CH)" evidence="3">
    <location>
        <begin position="16"/>
        <end position="124"/>
    </location>
</feature>
<feature type="compositionally biased region" description="Low complexity" evidence="2">
    <location>
        <begin position="511"/>
        <end position="533"/>
    </location>
</feature>